<evidence type="ECO:0000256" key="1">
    <source>
        <dbReference type="SAM" id="MobiDB-lite"/>
    </source>
</evidence>
<proteinExistence type="predicted"/>
<dbReference type="Proteomes" id="UP000294933">
    <property type="component" value="Unassembled WGS sequence"/>
</dbReference>
<organism evidence="2 3">
    <name type="scientific">Rickenella mellea</name>
    <dbReference type="NCBI Taxonomy" id="50990"/>
    <lineage>
        <taxon>Eukaryota</taxon>
        <taxon>Fungi</taxon>
        <taxon>Dikarya</taxon>
        <taxon>Basidiomycota</taxon>
        <taxon>Agaricomycotina</taxon>
        <taxon>Agaricomycetes</taxon>
        <taxon>Hymenochaetales</taxon>
        <taxon>Rickenellaceae</taxon>
        <taxon>Rickenella</taxon>
    </lineage>
</organism>
<accession>A0A4Y7PUX4</accession>
<protein>
    <submittedName>
        <fullName evidence="2">Uncharacterized protein</fullName>
    </submittedName>
</protein>
<dbReference type="EMBL" id="ML170202">
    <property type="protein sequence ID" value="TDL18935.1"/>
    <property type="molecule type" value="Genomic_DNA"/>
</dbReference>
<evidence type="ECO:0000313" key="3">
    <source>
        <dbReference type="Proteomes" id="UP000294933"/>
    </source>
</evidence>
<feature type="compositionally biased region" description="Basic residues" evidence="1">
    <location>
        <begin position="34"/>
        <end position="43"/>
    </location>
</feature>
<name>A0A4Y7PUX4_9AGAM</name>
<reference evidence="2 3" key="1">
    <citation type="submission" date="2018-06" db="EMBL/GenBank/DDBJ databases">
        <title>A transcriptomic atlas of mushroom development highlights an independent origin of complex multicellularity.</title>
        <authorList>
            <consortium name="DOE Joint Genome Institute"/>
            <person name="Krizsan K."/>
            <person name="Almasi E."/>
            <person name="Merenyi Z."/>
            <person name="Sahu N."/>
            <person name="Viragh M."/>
            <person name="Koszo T."/>
            <person name="Mondo S."/>
            <person name="Kiss B."/>
            <person name="Balint B."/>
            <person name="Kues U."/>
            <person name="Barry K."/>
            <person name="Hegedus J.C."/>
            <person name="Henrissat B."/>
            <person name="Johnson J."/>
            <person name="Lipzen A."/>
            <person name="Ohm R."/>
            <person name="Nagy I."/>
            <person name="Pangilinan J."/>
            <person name="Yan J."/>
            <person name="Xiong Y."/>
            <person name="Grigoriev I.V."/>
            <person name="Hibbett D.S."/>
            <person name="Nagy L.G."/>
        </authorList>
    </citation>
    <scope>NUCLEOTIDE SEQUENCE [LARGE SCALE GENOMIC DNA]</scope>
    <source>
        <strain evidence="2 3">SZMC22713</strain>
    </source>
</reference>
<dbReference type="VEuPathDB" id="FungiDB:BD410DRAFT_877884"/>
<dbReference type="AlphaFoldDB" id="A0A4Y7PUX4"/>
<sequence>MCKRRRAGGGTWLQRLPNKAKRRWGGSVLNERRRAPHSRRRRHPNVAVRLVRTPPAPAPSIPPRVGTLASLSLAWVAPGAVLRCSRRGPHDCGPWGGWCGRREVDVDGGRIDADGGNRLPDRLGVAVAVRSRSRMASIGVLDAGTRRRRRWGALCRRRRGRGRWRSEPSARDVVFRLFAGGCRVSGGLITT</sequence>
<feature type="region of interest" description="Disordered" evidence="1">
    <location>
        <begin position="23"/>
        <end position="43"/>
    </location>
</feature>
<keyword evidence="3" id="KW-1185">Reference proteome</keyword>
<evidence type="ECO:0000313" key="2">
    <source>
        <dbReference type="EMBL" id="TDL18935.1"/>
    </source>
</evidence>
<gene>
    <name evidence="2" type="ORF">BD410DRAFT_877884</name>
</gene>